<sequence>MDNYHQKYILTGSIDPLLHVCFSGMAFSYLVVLPEERRHLAHAKEFLIDWSFLFFDSGNKNFFLIFYLDSGHFPQFFYLDSGNKNFFLTKP</sequence>
<dbReference type="EMBL" id="JAJJMA010041218">
    <property type="protein sequence ID" value="MCL7025068.1"/>
    <property type="molecule type" value="Genomic_DNA"/>
</dbReference>
<dbReference type="Proteomes" id="UP001177140">
    <property type="component" value="Unassembled WGS sequence"/>
</dbReference>
<organism evidence="1 2">
    <name type="scientific">Papaver nudicaule</name>
    <name type="common">Iceland poppy</name>
    <dbReference type="NCBI Taxonomy" id="74823"/>
    <lineage>
        <taxon>Eukaryota</taxon>
        <taxon>Viridiplantae</taxon>
        <taxon>Streptophyta</taxon>
        <taxon>Embryophyta</taxon>
        <taxon>Tracheophyta</taxon>
        <taxon>Spermatophyta</taxon>
        <taxon>Magnoliopsida</taxon>
        <taxon>Ranunculales</taxon>
        <taxon>Papaveraceae</taxon>
        <taxon>Papaveroideae</taxon>
        <taxon>Papaver</taxon>
    </lineage>
</organism>
<accession>A0AA41V560</accession>
<keyword evidence="2" id="KW-1185">Reference proteome</keyword>
<dbReference type="PANTHER" id="PTHR36059">
    <property type="entry name" value="OS02G0175800 PROTEIN"/>
    <property type="match status" value="1"/>
</dbReference>
<proteinExistence type="predicted"/>
<reference evidence="1" key="1">
    <citation type="submission" date="2022-03" db="EMBL/GenBank/DDBJ databases">
        <title>A functionally conserved STORR gene fusion in Papaver species that diverged 16.8 million years ago.</title>
        <authorList>
            <person name="Catania T."/>
        </authorList>
    </citation>
    <scope>NUCLEOTIDE SEQUENCE</scope>
    <source>
        <strain evidence="1">S-191538</strain>
    </source>
</reference>
<evidence type="ECO:0000313" key="2">
    <source>
        <dbReference type="Proteomes" id="UP001177140"/>
    </source>
</evidence>
<comment type="caution">
    <text evidence="1">The sequence shown here is derived from an EMBL/GenBank/DDBJ whole genome shotgun (WGS) entry which is preliminary data.</text>
</comment>
<dbReference type="PANTHER" id="PTHR36059:SF2">
    <property type="entry name" value="OS02G0175800 PROTEIN"/>
    <property type="match status" value="1"/>
</dbReference>
<dbReference type="AlphaFoldDB" id="A0AA41V560"/>
<name>A0AA41V560_PAPNU</name>
<gene>
    <name evidence="1" type="ORF">MKW94_025007</name>
</gene>
<evidence type="ECO:0000313" key="1">
    <source>
        <dbReference type="EMBL" id="MCL7025068.1"/>
    </source>
</evidence>
<protein>
    <submittedName>
        <fullName evidence="1">Uncharacterized protein</fullName>
    </submittedName>
</protein>